<feature type="domain" description="ATPase dynein-related AAA" evidence="1">
    <location>
        <begin position="69"/>
        <end position="142"/>
    </location>
</feature>
<dbReference type="PANTHER" id="PTHR37291">
    <property type="entry name" value="5-METHYLCYTOSINE-SPECIFIC RESTRICTION ENZYME B"/>
    <property type="match status" value="1"/>
</dbReference>
<dbReference type="Gene3D" id="3.40.50.300">
    <property type="entry name" value="P-loop containing nucleotide triphosphate hydrolases"/>
    <property type="match status" value="1"/>
</dbReference>
<proteinExistence type="predicted"/>
<reference evidence="2 3" key="1">
    <citation type="submission" date="2018-01" db="EMBL/GenBank/DDBJ databases">
        <title>A novel member of the phylum Bacteroidetes isolated from glacier ice.</title>
        <authorList>
            <person name="Liu Q."/>
            <person name="Xin Y.-H."/>
        </authorList>
    </citation>
    <scope>NUCLEOTIDE SEQUENCE [LARGE SCALE GENOMIC DNA]</scope>
    <source>
        <strain evidence="2 3">RB1R16</strain>
    </source>
</reference>
<dbReference type="InterPro" id="IPR052934">
    <property type="entry name" value="Methyl-DNA_Rec/Restrict_Enz"/>
</dbReference>
<gene>
    <name evidence="2" type="ORF">CJD36_021890</name>
</gene>
<protein>
    <recommendedName>
        <fullName evidence="1">ATPase dynein-related AAA domain-containing protein</fullName>
    </recommendedName>
</protein>
<keyword evidence="3" id="KW-1185">Reference proteome</keyword>
<evidence type="ECO:0000313" key="3">
    <source>
        <dbReference type="Proteomes" id="UP000239872"/>
    </source>
</evidence>
<dbReference type="InterPro" id="IPR011704">
    <property type="entry name" value="ATPase_dyneun-rel_AAA"/>
</dbReference>
<dbReference type="AlphaFoldDB" id="A0A2S7SQN9"/>
<dbReference type="GO" id="GO:0005524">
    <property type="term" value="F:ATP binding"/>
    <property type="evidence" value="ECO:0007669"/>
    <property type="project" value="InterPro"/>
</dbReference>
<evidence type="ECO:0000313" key="2">
    <source>
        <dbReference type="EMBL" id="PQJ08941.1"/>
    </source>
</evidence>
<dbReference type="PANTHER" id="PTHR37291:SF1">
    <property type="entry name" value="TYPE IV METHYL-DIRECTED RESTRICTION ENZYME ECOKMCRB SUBUNIT"/>
    <property type="match status" value="1"/>
</dbReference>
<dbReference type="OrthoDB" id="9781481at2"/>
<accession>A0A2S7SQN9</accession>
<sequence length="249" mass="28575">MQRMKFRDIILEYLADVQTRKDIKVVPGISGRAKEHCTYDMLLLQKFKTYLNGRIPPAAATDQKVAKVNYVLIIDEINRANIPAVLGELIYALEYRNESVESMYEIDGERNIILPENLYIIGTMNTADRSVGHIDYAIRRRFAFVDITPDFEVVKSIGSDKAQTLFKEVAKLFYKDFPVADPKDLIRNEFLASDFKPEDVMIGHSYFLEKDEAKLKNRLKYEIKPILKEYVKDGILNNNAEAAIGKLSV</sequence>
<evidence type="ECO:0000259" key="1">
    <source>
        <dbReference type="Pfam" id="PF07728"/>
    </source>
</evidence>
<organism evidence="2 3">
    <name type="scientific">Flavipsychrobacter stenotrophus</name>
    <dbReference type="NCBI Taxonomy" id="2077091"/>
    <lineage>
        <taxon>Bacteria</taxon>
        <taxon>Pseudomonadati</taxon>
        <taxon>Bacteroidota</taxon>
        <taxon>Chitinophagia</taxon>
        <taxon>Chitinophagales</taxon>
        <taxon>Chitinophagaceae</taxon>
        <taxon>Flavipsychrobacter</taxon>
    </lineage>
</organism>
<dbReference type="GO" id="GO:0016887">
    <property type="term" value="F:ATP hydrolysis activity"/>
    <property type="evidence" value="ECO:0007669"/>
    <property type="project" value="InterPro"/>
</dbReference>
<dbReference type="Proteomes" id="UP000239872">
    <property type="component" value="Unassembled WGS sequence"/>
</dbReference>
<dbReference type="InterPro" id="IPR027417">
    <property type="entry name" value="P-loop_NTPase"/>
</dbReference>
<name>A0A2S7SQN9_9BACT</name>
<comment type="caution">
    <text evidence="2">The sequence shown here is derived from an EMBL/GenBank/DDBJ whole genome shotgun (WGS) entry which is preliminary data.</text>
</comment>
<dbReference type="SUPFAM" id="SSF52540">
    <property type="entry name" value="P-loop containing nucleoside triphosphate hydrolases"/>
    <property type="match status" value="1"/>
</dbReference>
<dbReference type="Pfam" id="PF07728">
    <property type="entry name" value="AAA_5"/>
    <property type="match status" value="1"/>
</dbReference>
<dbReference type="EMBL" id="PPSL01000010">
    <property type="protein sequence ID" value="PQJ08941.1"/>
    <property type="molecule type" value="Genomic_DNA"/>
</dbReference>